<dbReference type="EMBL" id="SDGV01000001">
    <property type="protein sequence ID" value="THB62332.1"/>
    <property type="molecule type" value="Genomic_DNA"/>
</dbReference>
<dbReference type="OrthoDB" id="2157647at2"/>
<dbReference type="Pfam" id="PF13731">
    <property type="entry name" value="WxL"/>
    <property type="match status" value="1"/>
</dbReference>
<protein>
    <submittedName>
        <fullName evidence="4">WxL domain-containing protein</fullName>
    </submittedName>
</protein>
<accession>A0A4S3B600</accession>
<dbReference type="InterPro" id="IPR027994">
    <property type="entry name" value="WxL_dom"/>
</dbReference>
<proteinExistence type="predicted"/>
<feature type="compositionally biased region" description="Acidic residues" evidence="1">
    <location>
        <begin position="41"/>
        <end position="50"/>
    </location>
</feature>
<name>A0A4S3B600_9ENTE</name>
<feature type="compositionally biased region" description="Basic and acidic residues" evidence="1">
    <location>
        <begin position="51"/>
        <end position="61"/>
    </location>
</feature>
<evidence type="ECO:0000256" key="1">
    <source>
        <dbReference type="SAM" id="MobiDB-lite"/>
    </source>
</evidence>
<feature type="chain" id="PRO_5039693154" evidence="2">
    <location>
        <begin position="26"/>
        <end position="265"/>
    </location>
</feature>
<evidence type="ECO:0000313" key="4">
    <source>
        <dbReference type="EMBL" id="THB62332.1"/>
    </source>
</evidence>
<feature type="region of interest" description="Disordered" evidence="1">
    <location>
        <begin position="37"/>
        <end position="75"/>
    </location>
</feature>
<organism evidence="4 5">
    <name type="scientific">Vagococcus silagei</name>
    <dbReference type="NCBI Taxonomy" id="2508885"/>
    <lineage>
        <taxon>Bacteria</taxon>
        <taxon>Bacillati</taxon>
        <taxon>Bacillota</taxon>
        <taxon>Bacilli</taxon>
        <taxon>Lactobacillales</taxon>
        <taxon>Enterococcaceae</taxon>
        <taxon>Vagococcus</taxon>
    </lineage>
</organism>
<keyword evidence="2" id="KW-0732">Signal</keyword>
<feature type="domain" description="WxL" evidence="3">
    <location>
        <begin position="28"/>
        <end position="263"/>
    </location>
</feature>
<evidence type="ECO:0000256" key="2">
    <source>
        <dbReference type="SAM" id="SignalP"/>
    </source>
</evidence>
<gene>
    <name evidence="4" type="ORF">ESZ54_00530</name>
</gene>
<feature type="signal peptide" evidence="2">
    <location>
        <begin position="1"/>
        <end position="25"/>
    </location>
</feature>
<dbReference type="Proteomes" id="UP000310506">
    <property type="component" value="Unassembled WGS sequence"/>
</dbReference>
<sequence>MKKSILLISTLCLGGLLVAVPAVHADGGAATTKGYIKFSDGDDDGGPSDPGDEKDPDDKTKPIVPTKPVDPGKKTDGPLRFVYIPNVDFGDSNVIKTVGKAYYYARFPMVDDTKERPNFFEVSDARGGGKGWTVTLSNNGVFKNGSGHEIKANLYVNGMNIRSNSQLEENFYPELNKNLSDTINGTPYMRVSSNTVLAKADGAKKQGFGRWSVRFGSTANKIDQKVKDGKIEKRNPAVALEVLPGMKDTSSGYSTDLVWEITDGK</sequence>
<comment type="caution">
    <text evidence="4">The sequence shown here is derived from an EMBL/GenBank/DDBJ whole genome shotgun (WGS) entry which is preliminary data.</text>
</comment>
<evidence type="ECO:0000259" key="3">
    <source>
        <dbReference type="Pfam" id="PF13731"/>
    </source>
</evidence>
<evidence type="ECO:0000313" key="5">
    <source>
        <dbReference type="Proteomes" id="UP000310506"/>
    </source>
</evidence>
<reference evidence="4 5" key="1">
    <citation type="submission" date="2019-01" db="EMBL/GenBank/DDBJ databases">
        <title>Vagococcus silagei sp. nov. isolated from brewer's grain.</title>
        <authorList>
            <person name="Guu J.-R."/>
        </authorList>
    </citation>
    <scope>NUCLEOTIDE SEQUENCE [LARGE SCALE GENOMIC DNA]</scope>
    <source>
        <strain evidence="4 5">2B-2</strain>
    </source>
</reference>
<dbReference type="RefSeq" id="WP_136135718.1">
    <property type="nucleotide sequence ID" value="NZ_SDGV01000001.1"/>
</dbReference>
<keyword evidence="5" id="KW-1185">Reference proteome</keyword>
<dbReference type="AlphaFoldDB" id="A0A4S3B600"/>